<feature type="domain" description="TonB-dependent receptor-like beta-barrel" evidence="10">
    <location>
        <begin position="400"/>
        <end position="903"/>
    </location>
</feature>
<keyword evidence="4 8" id="KW-0812">Transmembrane</keyword>
<dbReference type="Gene3D" id="2.60.40.1120">
    <property type="entry name" value="Carboxypeptidase-like, regulatory domain"/>
    <property type="match status" value="1"/>
</dbReference>
<feature type="domain" description="TonB-dependent receptor plug" evidence="11">
    <location>
        <begin position="111"/>
        <end position="218"/>
    </location>
</feature>
<evidence type="ECO:0000256" key="6">
    <source>
        <dbReference type="ARBA" id="ARBA00023136"/>
    </source>
</evidence>
<dbReference type="InterPro" id="IPR008969">
    <property type="entry name" value="CarboxyPept-like_regulatory"/>
</dbReference>
<comment type="similarity">
    <text evidence="8 9">Belongs to the TonB-dependent receptor family.</text>
</comment>
<dbReference type="InterPro" id="IPR037066">
    <property type="entry name" value="Plug_dom_sf"/>
</dbReference>
<dbReference type="KEGG" id="fbe:FF125_08540"/>
<dbReference type="EMBL" id="CP040749">
    <property type="protein sequence ID" value="QCX38474.1"/>
    <property type="molecule type" value="Genomic_DNA"/>
</dbReference>
<keyword evidence="2 8" id="KW-0813">Transport</keyword>
<evidence type="ECO:0000256" key="1">
    <source>
        <dbReference type="ARBA" id="ARBA00004571"/>
    </source>
</evidence>
<dbReference type="InterPro" id="IPR036942">
    <property type="entry name" value="Beta-barrel_TonB_sf"/>
</dbReference>
<evidence type="ECO:0000256" key="4">
    <source>
        <dbReference type="ARBA" id="ARBA00022692"/>
    </source>
</evidence>
<dbReference type="SUPFAM" id="SSF56935">
    <property type="entry name" value="Porins"/>
    <property type="match status" value="1"/>
</dbReference>
<evidence type="ECO:0000259" key="11">
    <source>
        <dbReference type="Pfam" id="PF07715"/>
    </source>
</evidence>
<reference evidence="12 13" key="1">
    <citation type="submission" date="2019-05" db="EMBL/GenBank/DDBJ databases">
        <title>Algicella ahnfeltiae gen. nov., sp. nov., a novel marine bacterium of the family Flavobacteriaceae isolated from a red alga.</title>
        <authorList>
            <person name="Nedashkovskaya O.I."/>
            <person name="Kukhlevskiy A.D."/>
            <person name="Kim S.-G."/>
            <person name="Zhukova N.V."/>
            <person name="Mikhailov V.V."/>
        </authorList>
    </citation>
    <scope>NUCLEOTIDE SEQUENCE [LARGE SCALE GENOMIC DNA]</scope>
    <source>
        <strain evidence="12 13">10Alg115</strain>
    </source>
</reference>
<protein>
    <submittedName>
        <fullName evidence="12">TonB-dependent receptor</fullName>
    </submittedName>
</protein>
<keyword evidence="3 8" id="KW-1134">Transmembrane beta strand</keyword>
<dbReference type="Proteomes" id="UP000306229">
    <property type="component" value="Chromosome"/>
</dbReference>
<keyword evidence="5 9" id="KW-0798">TonB box</keyword>
<dbReference type="InterPro" id="IPR039426">
    <property type="entry name" value="TonB-dep_rcpt-like"/>
</dbReference>
<dbReference type="PROSITE" id="PS52016">
    <property type="entry name" value="TONB_DEPENDENT_REC_3"/>
    <property type="match status" value="1"/>
</dbReference>
<evidence type="ECO:0000313" key="13">
    <source>
        <dbReference type="Proteomes" id="UP000306229"/>
    </source>
</evidence>
<dbReference type="NCBIfam" id="TIGR04057">
    <property type="entry name" value="SusC_RagA_signa"/>
    <property type="match status" value="1"/>
</dbReference>
<dbReference type="Pfam" id="PF00593">
    <property type="entry name" value="TonB_dep_Rec_b-barrel"/>
    <property type="match status" value="1"/>
</dbReference>
<dbReference type="InterPro" id="IPR023996">
    <property type="entry name" value="TonB-dep_OMP_SusC/RagA"/>
</dbReference>
<evidence type="ECO:0000256" key="3">
    <source>
        <dbReference type="ARBA" id="ARBA00022452"/>
    </source>
</evidence>
<evidence type="ECO:0000259" key="10">
    <source>
        <dbReference type="Pfam" id="PF00593"/>
    </source>
</evidence>
<dbReference type="AlphaFoldDB" id="A0A5B7TTE6"/>
<dbReference type="OrthoDB" id="9768177at2"/>
<evidence type="ECO:0000313" key="12">
    <source>
        <dbReference type="EMBL" id="QCX38474.1"/>
    </source>
</evidence>
<dbReference type="Gene3D" id="2.40.170.20">
    <property type="entry name" value="TonB-dependent receptor, beta-barrel domain"/>
    <property type="match status" value="1"/>
</dbReference>
<evidence type="ECO:0000256" key="7">
    <source>
        <dbReference type="ARBA" id="ARBA00023237"/>
    </source>
</evidence>
<dbReference type="InterPro" id="IPR023997">
    <property type="entry name" value="TonB-dep_OMP_SusC/RagA_CS"/>
</dbReference>
<dbReference type="NCBIfam" id="TIGR04056">
    <property type="entry name" value="OMP_RagA_SusC"/>
    <property type="match status" value="1"/>
</dbReference>
<sequence length="1077" mass="119959">MKHKLLFLIFSTLLTFSYGQKEIKGLVTNTSNEPLVGVTIQEVGTANGVVTDFDGNFSIKVAEGKSLTFSYLGFLTKKMIVGKITIINVVLEEDLKALNEVIVVGFSSEKKINLSGAVSSVSTDDLATRPISNITQGLQGISPGLNIDFNSGAPGSNPTINIRGFTSINGGDPLIIIDGVPSEVSLLNLLAPEDVASISVLKDASSAAIYGARAAFGVVLVTTKMGNQDKMVINYNASATSGTPTVVPNKTTDPYIYLALQKLAEDNTPWTGIGTSDQRLNWARERSDDPNGTVGVRESTTGSGLWEYMGNQNWTDYFLSNATFSQNHNLSVSGGSEKVNFFMSASHNKHNGSLKIAEDYFTRTGMRARVNANITDWLRIGNNTSYLLSKRKNPSYFNIQTLYDFAPTDWDKNPDGSWSNNGVGLMGAQLTDGGDEVDKNNTFQTTFTTEISLLKDILKVNAEYTFQKENRNYDAYYSKYNIGYGPADIREEGVNEVWKYFRDKQYQVFNIYGTVDKTYGNHAVKLIGGYNKEEFRDDYVTINREGVISSSLPTLQLATGNLQANQYIDSWALEGVFFRANYIFKDKYIVEFNGRYDGSSKFPIDKRYGFFPSVSGAWNISNEGFMQNLNPTLNLLKIRASFGTLGNQDVGSFDYIPSMGSGLANYIINGEQPLQITSPGIVSNNYTWEEVTSKNFGLDLGLFQNKFNASFDYFIRDTKGMLTLGKDLPSVLGASEPKENAGDLRTKGWELALTYKNNFGSTDNPLRFSARFNISDSKSIITRFDNPNKSLLQYYEGMEIGEIWGLTSDGLFQSQDEIDALDESSLIPWGALDIVEGWPKYVDLDGNQKIEKGLTVDDSKDLKVIGNMLPRFRFGLNLDFNWKNIDLGIFFQGVGKRDFYPRDYLYWGFYQQPYAGGYEHLQDFYRATDDSADQMANHSQSYINAGLASSNTDSKYPVYQSWLADRNLGERIDQAQGLSVPQTAYLLDGSYVRLKNITVGYTIKSQLVKKIGISSFRVYFSGDNLHEWSKIAKFFDPEAISDIGNRINPSVSIGRGQNSGYQYPYQRKYSFGINVSF</sequence>
<evidence type="ECO:0000256" key="2">
    <source>
        <dbReference type="ARBA" id="ARBA00022448"/>
    </source>
</evidence>
<dbReference type="Pfam" id="PF07715">
    <property type="entry name" value="Plug"/>
    <property type="match status" value="1"/>
</dbReference>
<gene>
    <name evidence="12" type="ORF">FF125_08540</name>
</gene>
<accession>A0A5B7TTE6</accession>
<dbReference type="RefSeq" id="WP_138949371.1">
    <property type="nucleotide sequence ID" value="NZ_CP040749.1"/>
</dbReference>
<proteinExistence type="inferred from homology"/>
<organism evidence="12 13">
    <name type="scientific">Aureibaculum algae</name>
    <dbReference type="NCBI Taxonomy" id="2584122"/>
    <lineage>
        <taxon>Bacteria</taxon>
        <taxon>Pseudomonadati</taxon>
        <taxon>Bacteroidota</taxon>
        <taxon>Flavobacteriia</taxon>
        <taxon>Flavobacteriales</taxon>
        <taxon>Flavobacteriaceae</taxon>
        <taxon>Aureibaculum</taxon>
    </lineage>
</organism>
<dbReference type="Gene3D" id="2.170.130.10">
    <property type="entry name" value="TonB-dependent receptor, plug domain"/>
    <property type="match status" value="1"/>
</dbReference>
<dbReference type="GO" id="GO:0009279">
    <property type="term" value="C:cell outer membrane"/>
    <property type="evidence" value="ECO:0007669"/>
    <property type="project" value="UniProtKB-SubCell"/>
</dbReference>
<dbReference type="InterPro" id="IPR000531">
    <property type="entry name" value="Beta-barrel_TonB"/>
</dbReference>
<keyword evidence="13" id="KW-1185">Reference proteome</keyword>
<evidence type="ECO:0000256" key="8">
    <source>
        <dbReference type="PROSITE-ProRule" id="PRU01360"/>
    </source>
</evidence>
<evidence type="ECO:0000256" key="9">
    <source>
        <dbReference type="RuleBase" id="RU003357"/>
    </source>
</evidence>
<keyword evidence="6 8" id="KW-0472">Membrane</keyword>
<dbReference type="Pfam" id="PF13715">
    <property type="entry name" value="CarbopepD_reg_2"/>
    <property type="match status" value="1"/>
</dbReference>
<evidence type="ECO:0000256" key="5">
    <source>
        <dbReference type="ARBA" id="ARBA00023077"/>
    </source>
</evidence>
<comment type="subcellular location">
    <subcellularLocation>
        <location evidence="1 8">Cell outer membrane</location>
        <topology evidence="1 8">Multi-pass membrane protein</topology>
    </subcellularLocation>
</comment>
<dbReference type="SUPFAM" id="SSF49464">
    <property type="entry name" value="Carboxypeptidase regulatory domain-like"/>
    <property type="match status" value="1"/>
</dbReference>
<keyword evidence="12" id="KW-0675">Receptor</keyword>
<name>A0A5B7TTE6_9FLAO</name>
<dbReference type="InterPro" id="IPR012910">
    <property type="entry name" value="Plug_dom"/>
</dbReference>
<keyword evidence="7 8" id="KW-0998">Cell outer membrane</keyword>